<dbReference type="PANTHER" id="PTHR35392:SF3">
    <property type="entry name" value="ZN(2)-C6 FUNGAL-TYPE DOMAIN-CONTAINING PROTEIN"/>
    <property type="match status" value="1"/>
</dbReference>
<dbReference type="EMBL" id="JAADYS010000364">
    <property type="protein sequence ID" value="KAF4470350.1"/>
    <property type="molecule type" value="Genomic_DNA"/>
</dbReference>
<keyword evidence="4" id="KW-1185">Reference proteome</keyword>
<feature type="region of interest" description="Disordered" evidence="2">
    <location>
        <begin position="131"/>
        <end position="199"/>
    </location>
</feature>
<dbReference type="GO" id="GO:0008270">
    <property type="term" value="F:zinc ion binding"/>
    <property type="evidence" value="ECO:0007669"/>
    <property type="project" value="InterPro"/>
</dbReference>
<evidence type="ECO:0000256" key="2">
    <source>
        <dbReference type="SAM" id="MobiDB-lite"/>
    </source>
</evidence>
<feature type="region of interest" description="Disordered" evidence="2">
    <location>
        <begin position="1"/>
        <end position="49"/>
    </location>
</feature>
<dbReference type="Proteomes" id="UP000554235">
    <property type="component" value="Unassembled WGS sequence"/>
</dbReference>
<gene>
    <name evidence="3" type="ORF">FALBO_2751</name>
</gene>
<dbReference type="PANTHER" id="PTHR35392">
    <property type="entry name" value="ZN(II)2CYS6 TRANSCRIPTION FACTOR (EUROFUNG)-RELATED-RELATED"/>
    <property type="match status" value="1"/>
</dbReference>
<feature type="compositionally biased region" description="Basic and acidic residues" evidence="2">
    <location>
        <begin position="24"/>
        <end position="49"/>
    </location>
</feature>
<keyword evidence="1" id="KW-0539">Nucleus</keyword>
<accession>A0A8H4LIT0</accession>
<dbReference type="InterPro" id="IPR001138">
    <property type="entry name" value="Zn2Cys6_DnaBD"/>
</dbReference>
<dbReference type="GO" id="GO:0000981">
    <property type="term" value="F:DNA-binding transcription factor activity, RNA polymerase II-specific"/>
    <property type="evidence" value="ECO:0007669"/>
    <property type="project" value="InterPro"/>
</dbReference>
<comment type="caution">
    <text evidence="3">The sequence shown here is derived from an EMBL/GenBank/DDBJ whole genome shotgun (WGS) entry which is preliminary data.</text>
</comment>
<proteinExistence type="predicted"/>
<feature type="compositionally biased region" description="Polar residues" evidence="2">
    <location>
        <begin position="11"/>
        <end position="22"/>
    </location>
</feature>
<feature type="compositionally biased region" description="Polar residues" evidence="2">
    <location>
        <begin position="104"/>
        <end position="116"/>
    </location>
</feature>
<evidence type="ECO:0008006" key="5">
    <source>
        <dbReference type="Google" id="ProtNLM"/>
    </source>
</evidence>
<reference evidence="3 4" key="1">
    <citation type="submission" date="2020-01" db="EMBL/GenBank/DDBJ databases">
        <title>Identification and distribution of gene clusters putatively required for synthesis of sphingolipid metabolism inhibitors in phylogenetically diverse species of the filamentous fungus Fusarium.</title>
        <authorList>
            <person name="Kim H.-S."/>
            <person name="Busman M."/>
            <person name="Brown D.W."/>
            <person name="Divon H."/>
            <person name="Uhlig S."/>
            <person name="Proctor R.H."/>
        </authorList>
    </citation>
    <scope>NUCLEOTIDE SEQUENCE [LARGE SCALE GENOMIC DNA]</scope>
    <source>
        <strain evidence="3 4">NRRL 20459</strain>
    </source>
</reference>
<evidence type="ECO:0000313" key="3">
    <source>
        <dbReference type="EMBL" id="KAF4470350.1"/>
    </source>
</evidence>
<dbReference type="InterPro" id="IPR052973">
    <property type="entry name" value="Fungal_sec-metab_reg_TF"/>
</dbReference>
<feature type="region of interest" description="Disordered" evidence="2">
    <location>
        <begin position="67"/>
        <end position="119"/>
    </location>
</feature>
<dbReference type="CDD" id="cd00067">
    <property type="entry name" value="GAL4"/>
    <property type="match status" value="1"/>
</dbReference>
<name>A0A8H4LIT0_9HYPO</name>
<sequence length="655" mass="73525">MMVLESDPTLGATSAASNSMDSWEQDREGLGNQDDRDPQQPDLWDHRAFDVNLPGLDGLATRRCQSLEQASASDPKPAPQRATRKPIPVSAPSPPASSETLSPNTISSNTLSPSAISPSLTPLVTPPSVTVSPGTLVGDSPPGGDISIQVVEYDPRPGRRGSTAKKSRDRNRAQPMRANVMKREKEPKTSVKRGPRGNVVGMTTVFGLSQCVRAPQNPQKRQKTTYTKEVGACPRCREQKIRCDIPENKYQPCNACLKHVAKFYWDRAHKFQCQPVIRVDILDLRLHRKGPTIRNDLCEWVTEKQRLLRYNHTIDRHVLFLTQGFGEAWEDSLCVTVSRFDPVPGDRTTYFWTDPAGNSREMEVPPYFISDLDEARCNIRQFVYDVRSTYIEALHQDSSPLIRQTFQAALNYAAFNKTELVSVALNTWVAARLIEDQWRVFNGGALIGIEPTNEPGHPWNGFTPVTPIMDSQLDDLVIRDLLEPLSAEFLQKLKAKIDERKPENWLEIYLALFIMMSNAGMTTKDMKVNAAWKGLKAGSRGGTLTQGFMHACKTMLAYFHFACAGSYPLTITFDKPSGSSPGPHGITAEQIEYLEFVKGEIGRQDKIQNWESLSMYDDDGYWCYQLLSRQWRGDIRHNGAIDDYTEEDFLSSSTT</sequence>
<dbReference type="AlphaFoldDB" id="A0A8H4LIT0"/>
<feature type="compositionally biased region" description="Basic residues" evidence="2">
    <location>
        <begin position="158"/>
        <end position="169"/>
    </location>
</feature>
<protein>
    <recommendedName>
        <fullName evidence="5">Zn(2)-C6 fungal-type domain-containing protein</fullName>
    </recommendedName>
</protein>
<organism evidence="3 4">
    <name type="scientific">Fusarium albosuccineum</name>
    <dbReference type="NCBI Taxonomy" id="1237068"/>
    <lineage>
        <taxon>Eukaryota</taxon>
        <taxon>Fungi</taxon>
        <taxon>Dikarya</taxon>
        <taxon>Ascomycota</taxon>
        <taxon>Pezizomycotina</taxon>
        <taxon>Sordariomycetes</taxon>
        <taxon>Hypocreomycetidae</taxon>
        <taxon>Hypocreales</taxon>
        <taxon>Nectriaceae</taxon>
        <taxon>Fusarium</taxon>
        <taxon>Fusarium decemcellulare species complex</taxon>
    </lineage>
</organism>
<evidence type="ECO:0000256" key="1">
    <source>
        <dbReference type="ARBA" id="ARBA00023242"/>
    </source>
</evidence>
<evidence type="ECO:0000313" key="4">
    <source>
        <dbReference type="Proteomes" id="UP000554235"/>
    </source>
</evidence>
<dbReference type="OrthoDB" id="5362630at2759"/>